<dbReference type="EC" id="2.6.1.42" evidence="16"/>
<dbReference type="GO" id="GO:0046656">
    <property type="term" value="P:folic acid biosynthetic process"/>
    <property type="evidence" value="ECO:0007669"/>
    <property type="project" value="UniProtKB-KW"/>
</dbReference>
<dbReference type="GO" id="GO:0009097">
    <property type="term" value="P:isoleucine biosynthetic process"/>
    <property type="evidence" value="ECO:0007669"/>
    <property type="project" value="UniProtKB-UniPathway"/>
</dbReference>
<dbReference type="UniPathway" id="UPA00047">
    <property type="reaction ID" value="UER00058"/>
</dbReference>
<dbReference type="AlphaFoldDB" id="A0A4V2X4T7"/>
<dbReference type="PANTHER" id="PTHR42743">
    <property type="entry name" value="AMINO-ACID AMINOTRANSFERASE"/>
    <property type="match status" value="1"/>
</dbReference>
<keyword evidence="16" id="KW-0100">Branched-chain amino acid biosynthesis</keyword>
<dbReference type="RefSeq" id="WP_132356090.1">
    <property type="nucleotide sequence ID" value="NZ_CAWOJO010000059.1"/>
</dbReference>
<evidence type="ECO:0000313" key="18">
    <source>
        <dbReference type="Proteomes" id="UP000295598"/>
    </source>
</evidence>
<comment type="similarity">
    <text evidence="5 16">Belongs to the class-IV pyridoxal-phosphate-dependent aminotransferase family.</text>
</comment>
<dbReference type="PANTHER" id="PTHR42743:SF4">
    <property type="entry name" value="BRANCHED-CHAIN-AMINO-ACID AMINOTRANSFERASE-RELATED"/>
    <property type="match status" value="1"/>
</dbReference>
<dbReference type="SUPFAM" id="SSF56752">
    <property type="entry name" value="D-aminoacid aminotransferase-like PLP-dependent enzymes"/>
    <property type="match status" value="1"/>
</dbReference>
<comment type="caution">
    <text evidence="17">The sequence shown here is derived from an EMBL/GenBank/DDBJ whole genome shotgun (WGS) entry which is preliminary data.</text>
</comment>
<dbReference type="InterPro" id="IPR005785">
    <property type="entry name" value="B_amino_transI"/>
</dbReference>
<dbReference type="UniPathway" id="UPA00048">
    <property type="reaction ID" value="UER00073"/>
</dbReference>
<evidence type="ECO:0000256" key="1">
    <source>
        <dbReference type="ARBA" id="ARBA00001933"/>
    </source>
</evidence>
<comment type="function">
    <text evidence="16">Acts on leucine, isoleucine and valine.</text>
</comment>
<evidence type="ECO:0000256" key="4">
    <source>
        <dbReference type="ARBA" id="ARBA00005072"/>
    </source>
</evidence>
<dbReference type="UniPathway" id="UPA00049">
    <property type="reaction ID" value="UER00062"/>
</dbReference>
<keyword evidence="9" id="KW-0289">Folate biosynthesis</keyword>
<sequence length="309" mass="35230">MSSTHNTPEFAWLNGECVPWEKCTLHARTQGAFWGANVFEGVRVYWNKTDKQMYMYRIREHIKRLRDSMKCVDMPVTFTDQEIVEACIDLVRKNNFKQHVHLVIAPYFAMGKNFDPLIYTEDTGMHITALPMPRSARYDTGMTASFSTWRRISDDSMPPRIKTGANYHNSRLAQHEAMRNGFDTAFFLNHRGTVAEGPGSCIMMVKNNRLITPPGSAGVLEGITVDSIIRLAEDKLSVECERREIDRTELYLADEVFTCGTLAEIIPVISVDRKYIGDGRPGLMTRKLQVAYEDEVMSNSTSEYSTPVY</sequence>
<keyword evidence="6 16" id="KW-0032">Aminotransferase</keyword>
<evidence type="ECO:0000313" key="17">
    <source>
        <dbReference type="EMBL" id="TDB45645.1"/>
    </source>
</evidence>
<comment type="catalytic activity">
    <reaction evidence="13 16">
        <text>L-leucine + 2-oxoglutarate = 4-methyl-2-oxopentanoate + L-glutamate</text>
        <dbReference type="Rhea" id="RHEA:18321"/>
        <dbReference type="ChEBI" id="CHEBI:16810"/>
        <dbReference type="ChEBI" id="CHEBI:17865"/>
        <dbReference type="ChEBI" id="CHEBI:29985"/>
        <dbReference type="ChEBI" id="CHEBI:57427"/>
        <dbReference type="EC" id="2.6.1.42"/>
    </reaction>
</comment>
<evidence type="ECO:0000256" key="16">
    <source>
        <dbReference type="RuleBase" id="RU364094"/>
    </source>
</evidence>
<dbReference type="EMBL" id="PUJY01000059">
    <property type="protein sequence ID" value="TDB45645.1"/>
    <property type="molecule type" value="Genomic_DNA"/>
</dbReference>
<dbReference type="InterPro" id="IPR036038">
    <property type="entry name" value="Aminotransferase-like"/>
</dbReference>
<evidence type="ECO:0000256" key="5">
    <source>
        <dbReference type="ARBA" id="ARBA00009320"/>
    </source>
</evidence>
<comment type="catalytic activity">
    <reaction evidence="14">
        <text>4-amino-4-deoxychorismate = 4-aminobenzoate + pyruvate + H(+)</text>
        <dbReference type="Rhea" id="RHEA:16201"/>
        <dbReference type="ChEBI" id="CHEBI:15361"/>
        <dbReference type="ChEBI" id="CHEBI:15378"/>
        <dbReference type="ChEBI" id="CHEBI:17836"/>
        <dbReference type="ChEBI" id="CHEBI:58406"/>
        <dbReference type="EC" id="4.1.3.38"/>
    </reaction>
</comment>
<evidence type="ECO:0000256" key="12">
    <source>
        <dbReference type="ARBA" id="ARBA00048798"/>
    </source>
</evidence>
<protein>
    <recommendedName>
        <fullName evidence="16">Branched-chain-amino-acid aminotransferase</fullName>
        <shortName evidence="16">BCAT</shortName>
        <ecNumber evidence="16">2.6.1.42</ecNumber>
    </recommendedName>
</protein>
<comment type="pathway">
    <text evidence="2 16">Amino-acid biosynthesis; L-isoleucine biosynthesis; L-isoleucine from 2-oxobutanoate: step 4/4.</text>
</comment>
<organism evidence="17 18">
    <name type="scientific">Photorhabdus khanii subsp. guanajuatensis</name>
    <dbReference type="NCBI Taxonomy" id="2100166"/>
    <lineage>
        <taxon>Bacteria</taxon>
        <taxon>Pseudomonadati</taxon>
        <taxon>Pseudomonadota</taxon>
        <taxon>Gammaproteobacteria</taxon>
        <taxon>Enterobacterales</taxon>
        <taxon>Morganellaceae</taxon>
        <taxon>Photorhabdus</taxon>
    </lineage>
</organism>
<gene>
    <name evidence="16 17" type="primary">ilvE</name>
    <name evidence="17" type="ORF">C5467_21490</name>
</gene>
<proteinExistence type="inferred from homology"/>
<evidence type="ECO:0000256" key="10">
    <source>
        <dbReference type="ARBA" id="ARBA00035633"/>
    </source>
</evidence>
<dbReference type="GO" id="GO:0008696">
    <property type="term" value="F:4-amino-4-deoxychorismate lyase activity"/>
    <property type="evidence" value="ECO:0007669"/>
    <property type="project" value="UniProtKB-EC"/>
</dbReference>
<evidence type="ECO:0000256" key="8">
    <source>
        <dbReference type="ARBA" id="ARBA00022898"/>
    </source>
</evidence>
<reference evidence="17 18" key="1">
    <citation type="journal article" date="2019" name="Int. J. Syst. Evol. Microbiol.">
        <title>Photorhabdus khanii subsp. guanajuatensis subsp. nov., isolated from Heterorhabditis atacamensis, and Photorhabdus luminescens subsp. mexicana subsp. nov., isolated from Heterorhabditis mexicana entomopathogenic nematodes.</title>
        <authorList>
            <person name="Machado R.A.R."/>
            <person name="Bruno P."/>
            <person name="Arce C.C.M."/>
            <person name="Liechti N."/>
            <person name="Kohler A."/>
            <person name="Bernal J."/>
            <person name="Bruggmann R."/>
            <person name="Turlings T.C.J."/>
        </authorList>
    </citation>
    <scope>NUCLEOTIDE SEQUENCE [LARGE SCALE GENOMIC DNA]</scope>
    <source>
        <strain evidence="17 18">MEX20-17</strain>
    </source>
</reference>
<comment type="function">
    <text evidence="15">Involved in the biosynthesis of p-aminobenzoate (PABA), a precursor of tetrahydrofolate. Converts 4-amino-4-deoxychorismate into 4-aminobenzoate (PABA) and pyruvate.</text>
</comment>
<dbReference type="GO" id="GO:0009098">
    <property type="term" value="P:L-leucine biosynthetic process"/>
    <property type="evidence" value="ECO:0007669"/>
    <property type="project" value="UniProtKB-UniPathway"/>
</dbReference>
<evidence type="ECO:0000256" key="11">
    <source>
        <dbReference type="ARBA" id="ARBA00048212"/>
    </source>
</evidence>
<name>A0A4V2X4T7_9GAMM</name>
<evidence type="ECO:0000256" key="2">
    <source>
        <dbReference type="ARBA" id="ARBA00004824"/>
    </source>
</evidence>
<dbReference type="Proteomes" id="UP000295598">
    <property type="component" value="Unassembled WGS sequence"/>
</dbReference>
<comment type="pathway">
    <text evidence="10">Cofactor biosynthesis; tetrahydrofolate biosynthesis; 4-aminobenzoate from chorismate: step 2/2.</text>
</comment>
<keyword evidence="16" id="KW-0028">Amino-acid biosynthesis</keyword>
<dbReference type="CDD" id="cd00449">
    <property type="entry name" value="PLPDE_IV"/>
    <property type="match status" value="1"/>
</dbReference>
<comment type="catalytic activity">
    <reaction evidence="12 16">
        <text>L-isoleucine + 2-oxoglutarate = (S)-3-methyl-2-oxopentanoate + L-glutamate</text>
        <dbReference type="Rhea" id="RHEA:24801"/>
        <dbReference type="ChEBI" id="CHEBI:16810"/>
        <dbReference type="ChEBI" id="CHEBI:29985"/>
        <dbReference type="ChEBI" id="CHEBI:35146"/>
        <dbReference type="ChEBI" id="CHEBI:58045"/>
        <dbReference type="EC" id="2.6.1.42"/>
    </reaction>
</comment>
<dbReference type="InterPro" id="IPR043131">
    <property type="entry name" value="BCAT-like_N"/>
</dbReference>
<dbReference type="Pfam" id="PF01063">
    <property type="entry name" value="Aminotran_4"/>
    <property type="match status" value="1"/>
</dbReference>
<comment type="pathway">
    <text evidence="4 16">Amino-acid biosynthesis; L-leucine biosynthesis; L-leucine from 3-methyl-2-oxobutanoate: step 4/4.</text>
</comment>
<evidence type="ECO:0000256" key="14">
    <source>
        <dbReference type="ARBA" id="ARBA00049529"/>
    </source>
</evidence>
<comment type="cofactor">
    <cofactor evidence="1 16">
        <name>pyridoxal 5'-phosphate</name>
        <dbReference type="ChEBI" id="CHEBI:597326"/>
    </cofactor>
</comment>
<dbReference type="GO" id="GO:0052654">
    <property type="term" value="F:L-leucine-2-oxoglutarate transaminase activity"/>
    <property type="evidence" value="ECO:0007669"/>
    <property type="project" value="RHEA"/>
</dbReference>
<evidence type="ECO:0000256" key="9">
    <source>
        <dbReference type="ARBA" id="ARBA00022909"/>
    </source>
</evidence>
<evidence type="ECO:0000256" key="6">
    <source>
        <dbReference type="ARBA" id="ARBA00022576"/>
    </source>
</evidence>
<dbReference type="GO" id="GO:0052655">
    <property type="term" value="F:L-valine-2-oxoglutarate transaminase activity"/>
    <property type="evidence" value="ECO:0007669"/>
    <property type="project" value="RHEA"/>
</dbReference>
<dbReference type="InterPro" id="IPR050571">
    <property type="entry name" value="Class-IV_PLP-Dep_Aminotrnsfr"/>
</dbReference>
<dbReference type="InterPro" id="IPR001544">
    <property type="entry name" value="Aminotrans_IV"/>
</dbReference>
<evidence type="ECO:0000256" key="3">
    <source>
        <dbReference type="ARBA" id="ARBA00004931"/>
    </source>
</evidence>
<accession>A0A4V2X4T7</accession>
<dbReference type="Gene3D" id="3.20.10.10">
    <property type="entry name" value="D-amino Acid Aminotransferase, subunit A, domain 2"/>
    <property type="match status" value="1"/>
</dbReference>
<keyword evidence="7 16" id="KW-0808">Transferase</keyword>
<keyword evidence="8 16" id="KW-0663">Pyridoxal phosphate</keyword>
<dbReference type="GO" id="GO:0009099">
    <property type="term" value="P:L-valine biosynthetic process"/>
    <property type="evidence" value="ECO:0007669"/>
    <property type="project" value="UniProtKB-UniPathway"/>
</dbReference>
<comment type="catalytic activity">
    <reaction evidence="11 16">
        <text>L-valine + 2-oxoglutarate = 3-methyl-2-oxobutanoate + L-glutamate</text>
        <dbReference type="Rhea" id="RHEA:24813"/>
        <dbReference type="ChEBI" id="CHEBI:11851"/>
        <dbReference type="ChEBI" id="CHEBI:16810"/>
        <dbReference type="ChEBI" id="CHEBI:29985"/>
        <dbReference type="ChEBI" id="CHEBI:57762"/>
        <dbReference type="EC" id="2.6.1.42"/>
    </reaction>
</comment>
<dbReference type="InterPro" id="IPR043132">
    <property type="entry name" value="BCAT-like_C"/>
</dbReference>
<evidence type="ECO:0000256" key="15">
    <source>
        <dbReference type="ARBA" id="ARBA00054027"/>
    </source>
</evidence>
<evidence type="ECO:0000256" key="13">
    <source>
        <dbReference type="ARBA" id="ARBA00049229"/>
    </source>
</evidence>
<evidence type="ECO:0000256" key="7">
    <source>
        <dbReference type="ARBA" id="ARBA00022679"/>
    </source>
</evidence>
<dbReference type="Gene3D" id="3.30.470.10">
    <property type="match status" value="1"/>
</dbReference>
<dbReference type="FunFam" id="3.20.10.10:FF:000002">
    <property type="entry name" value="D-alanine aminotransferase"/>
    <property type="match status" value="1"/>
</dbReference>
<dbReference type="GO" id="GO:0052656">
    <property type="term" value="F:L-isoleucine-2-oxoglutarate transaminase activity"/>
    <property type="evidence" value="ECO:0007669"/>
    <property type="project" value="RHEA"/>
</dbReference>
<dbReference type="NCBIfam" id="TIGR01122">
    <property type="entry name" value="ilvE_I"/>
    <property type="match status" value="1"/>
</dbReference>
<comment type="pathway">
    <text evidence="3 16">Amino-acid biosynthesis; L-valine biosynthesis; L-valine from pyruvate: step 4/4.</text>
</comment>